<evidence type="ECO:0000256" key="9">
    <source>
        <dbReference type="SAM" id="MobiDB-lite"/>
    </source>
</evidence>
<comment type="caution">
    <text evidence="11">The sequence shown here is derived from an EMBL/GenBank/DDBJ whole genome shotgun (WGS) entry which is preliminary data.</text>
</comment>
<evidence type="ECO:0000313" key="12">
    <source>
        <dbReference type="Proteomes" id="UP001168098"/>
    </source>
</evidence>
<protein>
    <recommendedName>
        <fullName evidence="8">CASP-like protein</fullName>
    </recommendedName>
</protein>
<feature type="transmembrane region" description="Helical" evidence="8">
    <location>
        <begin position="137"/>
        <end position="157"/>
    </location>
</feature>
<dbReference type="InterPro" id="IPR006702">
    <property type="entry name" value="CASP_dom"/>
</dbReference>
<dbReference type="PANTHER" id="PTHR33573:SF38">
    <property type="entry name" value="CASP-LIKE PROTEIN 4A1"/>
    <property type="match status" value="1"/>
</dbReference>
<evidence type="ECO:0000313" key="11">
    <source>
        <dbReference type="EMBL" id="KAJ9683443.1"/>
    </source>
</evidence>
<comment type="similarity">
    <text evidence="2 8">Belongs to the Casparian strip membrane proteins (CASP) family.</text>
</comment>
<keyword evidence="12" id="KW-1185">Reference proteome</keyword>
<evidence type="ECO:0000256" key="8">
    <source>
        <dbReference type="RuleBase" id="RU361233"/>
    </source>
</evidence>
<dbReference type="Proteomes" id="UP001168098">
    <property type="component" value="Unassembled WGS sequence"/>
</dbReference>
<keyword evidence="6 8" id="KW-1133">Transmembrane helix</keyword>
<evidence type="ECO:0000256" key="2">
    <source>
        <dbReference type="ARBA" id="ARBA00007651"/>
    </source>
</evidence>
<dbReference type="EMBL" id="JARBHA010000014">
    <property type="protein sequence ID" value="KAJ9683443.1"/>
    <property type="molecule type" value="Genomic_DNA"/>
</dbReference>
<proteinExistence type="inferred from homology"/>
<comment type="caution">
    <text evidence="8">Lacks conserved residue(s) required for the propagation of feature annotation.</text>
</comment>
<dbReference type="Pfam" id="PF04535">
    <property type="entry name" value="CASP_dom"/>
    <property type="match status" value="1"/>
</dbReference>
<dbReference type="AlphaFoldDB" id="A0AA38Z7I3"/>
<evidence type="ECO:0000256" key="6">
    <source>
        <dbReference type="ARBA" id="ARBA00022989"/>
    </source>
</evidence>
<name>A0AA38Z7I3_VITRO</name>
<evidence type="ECO:0000256" key="4">
    <source>
        <dbReference type="ARBA" id="ARBA00022475"/>
    </source>
</evidence>
<keyword evidence="4 8" id="KW-1003">Cell membrane</keyword>
<keyword evidence="7 8" id="KW-0472">Membrane</keyword>
<reference evidence="11 12" key="1">
    <citation type="journal article" date="2023" name="BMC Biotechnol.">
        <title>Vitis rotundifolia cv Carlos genome sequencing.</title>
        <authorList>
            <person name="Huff M."/>
            <person name="Hulse-Kemp A."/>
            <person name="Scheffler B."/>
            <person name="Youngblood R."/>
            <person name="Simpson S."/>
            <person name="Babiker E."/>
            <person name="Staton M."/>
        </authorList>
    </citation>
    <scope>NUCLEOTIDE SEQUENCE [LARGE SCALE GENOMIC DNA]</scope>
    <source>
        <tissue evidence="11">Leaf</tissue>
    </source>
</reference>
<sequence>MNMEKQEDEKHTASDSPSVDEPPSPHPHQEHNYLPPPESSPADSPVSYRTSHGFSPKEYKTPPTPPTDMPATSPSPVVVVNRSVRDEPRMVTKVDLGAIDGIASIEVEERGGASARRGKLSLSILRRPKRERAVERAALGFRVCGFLFCLLSFSIMASDKNQGWTLDSFDRYKEFRYCLSVNVIGFVYSGLQGCDLAYHLGTGQHALRHHLRYHLDFFMDQVLTYLLISASSSAATRVEDWQSNWGKDKFPEMARASVWMSFLAFVAFAASSLISGYIFFTFRPI</sequence>
<feature type="region of interest" description="Disordered" evidence="9">
    <location>
        <begin position="1"/>
        <end position="76"/>
    </location>
</feature>
<dbReference type="GO" id="GO:0005886">
    <property type="term" value="C:plasma membrane"/>
    <property type="evidence" value="ECO:0007669"/>
    <property type="project" value="UniProtKB-SubCell"/>
</dbReference>
<keyword evidence="5 8" id="KW-0812">Transmembrane</keyword>
<feature type="compositionally biased region" description="Basic and acidic residues" evidence="9">
    <location>
        <begin position="1"/>
        <end position="13"/>
    </location>
</feature>
<evidence type="ECO:0000256" key="1">
    <source>
        <dbReference type="ARBA" id="ARBA00004651"/>
    </source>
</evidence>
<feature type="transmembrane region" description="Helical" evidence="8">
    <location>
        <begin position="258"/>
        <end position="280"/>
    </location>
</feature>
<dbReference type="PANTHER" id="PTHR33573">
    <property type="entry name" value="CASP-LIKE PROTEIN 4A4"/>
    <property type="match status" value="1"/>
</dbReference>
<accession>A0AA38Z7I3</accession>
<gene>
    <name evidence="11" type="ORF">PVL29_019147</name>
</gene>
<evidence type="ECO:0000256" key="5">
    <source>
        <dbReference type="ARBA" id="ARBA00022692"/>
    </source>
</evidence>
<evidence type="ECO:0000259" key="10">
    <source>
        <dbReference type="Pfam" id="PF04535"/>
    </source>
</evidence>
<comment type="subunit">
    <text evidence="3 8">Homodimer and heterodimers.</text>
</comment>
<comment type="subcellular location">
    <subcellularLocation>
        <location evidence="1 8">Cell membrane</location>
        <topology evidence="1 8">Multi-pass membrane protein</topology>
    </subcellularLocation>
</comment>
<evidence type="ECO:0000256" key="3">
    <source>
        <dbReference type="ARBA" id="ARBA00011489"/>
    </source>
</evidence>
<organism evidence="11 12">
    <name type="scientific">Vitis rotundifolia</name>
    <name type="common">Muscadine grape</name>
    <dbReference type="NCBI Taxonomy" id="103349"/>
    <lineage>
        <taxon>Eukaryota</taxon>
        <taxon>Viridiplantae</taxon>
        <taxon>Streptophyta</taxon>
        <taxon>Embryophyta</taxon>
        <taxon>Tracheophyta</taxon>
        <taxon>Spermatophyta</taxon>
        <taxon>Magnoliopsida</taxon>
        <taxon>eudicotyledons</taxon>
        <taxon>Gunneridae</taxon>
        <taxon>Pentapetalae</taxon>
        <taxon>rosids</taxon>
        <taxon>Vitales</taxon>
        <taxon>Vitaceae</taxon>
        <taxon>Viteae</taxon>
        <taxon>Vitis</taxon>
    </lineage>
</organism>
<evidence type="ECO:0000256" key="7">
    <source>
        <dbReference type="ARBA" id="ARBA00023136"/>
    </source>
</evidence>
<feature type="domain" description="Casparian strip membrane protein" evidence="10">
    <location>
        <begin position="132"/>
        <end position="267"/>
    </location>
</feature>